<evidence type="ECO:0000313" key="1">
    <source>
        <dbReference type="EMBL" id="KAK2646480.1"/>
    </source>
</evidence>
<proteinExistence type="predicted"/>
<name>A0AAD9U336_9ROSI</name>
<protein>
    <submittedName>
        <fullName evidence="1">Uncharacterized protein</fullName>
    </submittedName>
</protein>
<reference evidence="1" key="1">
    <citation type="journal article" date="2023" name="Plant J.">
        <title>Genome sequences and population genomics provide insights into the demographic history, inbreeding, and mutation load of two 'living fossil' tree species of Dipteronia.</title>
        <authorList>
            <person name="Feng Y."/>
            <person name="Comes H.P."/>
            <person name="Chen J."/>
            <person name="Zhu S."/>
            <person name="Lu R."/>
            <person name="Zhang X."/>
            <person name="Li P."/>
            <person name="Qiu J."/>
            <person name="Olsen K.M."/>
            <person name="Qiu Y."/>
        </authorList>
    </citation>
    <scope>NUCLEOTIDE SEQUENCE</scope>
    <source>
        <strain evidence="1">KIB01</strain>
    </source>
</reference>
<dbReference type="Proteomes" id="UP001280121">
    <property type="component" value="Unassembled WGS sequence"/>
</dbReference>
<gene>
    <name evidence="1" type="ORF">Ddye_021675</name>
</gene>
<dbReference type="AlphaFoldDB" id="A0AAD9U336"/>
<dbReference type="EMBL" id="JANJYI010000006">
    <property type="protein sequence ID" value="KAK2646480.1"/>
    <property type="molecule type" value="Genomic_DNA"/>
</dbReference>
<organism evidence="1 2">
    <name type="scientific">Dipteronia dyeriana</name>
    <dbReference type="NCBI Taxonomy" id="168575"/>
    <lineage>
        <taxon>Eukaryota</taxon>
        <taxon>Viridiplantae</taxon>
        <taxon>Streptophyta</taxon>
        <taxon>Embryophyta</taxon>
        <taxon>Tracheophyta</taxon>
        <taxon>Spermatophyta</taxon>
        <taxon>Magnoliopsida</taxon>
        <taxon>eudicotyledons</taxon>
        <taxon>Gunneridae</taxon>
        <taxon>Pentapetalae</taxon>
        <taxon>rosids</taxon>
        <taxon>malvids</taxon>
        <taxon>Sapindales</taxon>
        <taxon>Sapindaceae</taxon>
        <taxon>Hippocastanoideae</taxon>
        <taxon>Acereae</taxon>
        <taxon>Dipteronia</taxon>
    </lineage>
</organism>
<evidence type="ECO:0000313" key="2">
    <source>
        <dbReference type="Proteomes" id="UP001280121"/>
    </source>
</evidence>
<accession>A0AAD9U336</accession>
<sequence>MGDDEEFHSLSAHILSPEVKQAVDGMAPYKAPRPDRLQAVFYQKSWNTVGQNVVDFFSRSFCFATGVILEGMNCTLITLIPKVEAALLLSPALSNEDDFSCHKQSNPKVLGSVGGAGETENAIYEGKFALTKQLYLLNAKFGSDIE</sequence>
<keyword evidence="2" id="KW-1185">Reference proteome</keyword>
<comment type="caution">
    <text evidence="1">The sequence shown here is derived from an EMBL/GenBank/DDBJ whole genome shotgun (WGS) entry which is preliminary data.</text>
</comment>